<dbReference type="AlphaFoldDB" id="A0AA88HDT9"/>
<sequence length="252" mass="29093">MTGDFNLPSVFWIDDQGMTRSSPEQNPIIEVLADNILYQTVTVPTRMRPGENPSTLDLVVNNDPEKVIRTQTLSPIGSSDHMPVLSSIQLNSKPSKYTKQSFTNYKMMVEELIDANLETHTSDDVEASWLILKNTLLESQAKNIRMTWKKKPKTLPFLTPKIKNLCNRKKKLWEEFVKQKTVYEKYKIVRNLPRKETRKLTVNYEEHLAKMSRKTLSYSGNISPCVNQADTQYQTWRITAQSLPAPPKKLTF</sequence>
<gene>
    <name evidence="2" type="ORF">QYM36_015055</name>
</gene>
<dbReference type="Gene3D" id="3.60.10.10">
    <property type="entry name" value="Endonuclease/exonuclease/phosphatase"/>
    <property type="match status" value="1"/>
</dbReference>
<evidence type="ECO:0000259" key="1">
    <source>
        <dbReference type="Pfam" id="PF14529"/>
    </source>
</evidence>
<dbReference type="GO" id="GO:0061343">
    <property type="term" value="P:cell adhesion involved in heart morphogenesis"/>
    <property type="evidence" value="ECO:0007669"/>
    <property type="project" value="TreeGrafter"/>
</dbReference>
<evidence type="ECO:0000313" key="3">
    <source>
        <dbReference type="Proteomes" id="UP001187531"/>
    </source>
</evidence>
<dbReference type="GO" id="GO:0031012">
    <property type="term" value="C:extracellular matrix"/>
    <property type="evidence" value="ECO:0007669"/>
    <property type="project" value="TreeGrafter"/>
</dbReference>
<feature type="domain" description="Endonuclease/exonuclease/phosphatase" evidence="1">
    <location>
        <begin position="2"/>
        <end position="84"/>
    </location>
</feature>
<dbReference type="EMBL" id="JAVRJZ010000019">
    <property type="protein sequence ID" value="KAK2707240.1"/>
    <property type="molecule type" value="Genomic_DNA"/>
</dbReference>
<dbReference type="PANTHER" id="PTHR33395:SF22">
    <property type="entry name" value="REVERSE TRANSCRIPTASE DOMAIN-CONTAINING PROTEIN"/>
    <property type="match status" value="1"/>
</dbReference>
<dbReference type="InterPro" id="IPR005135">
    <property type="entry name" value="Endo/exonuclease/phosphatase"/>
</dbReference>
<keyword evidence="3" id="KW-1185">Reference proteome</keyword>
<dbReference type="SUPFAM" id="SSF56219">
    <property type="entry name" value="DNase I-like"/>
    <property type="match status" value="1"/>
</dbReference>
<organism evidence="2 3">
    <name type="scientific">Artemia franciscana</name>
    <name type="common">Brine shrimp</name>
    <name type="synonym">Artemia sanfranciscana</name>
    <dbReference type="NCBI Taxonomy" id="6661"/>
    <lineage>
        <taxon>Eukaryota</taxon>
        <taxon>Metazoa</taxon>
        <taxon>Ecdysozoa</taxon>
        <taxon>Arthropoda</taxon>
        <taxon>Crustacea</taxon>
        <taxon>Branchiopoda</taxon>
        <taxon>Anostraca</taxon>
        <taxon>Artemiidae</taxon>
        <taxon>Artemia</taxon>
    </lineage>
</organism>
<dbReference type="GO" id="GO:0003824">
    <property type="term" value="F:catalytic activity"/>
    <property type="evidence" value="ECO:0007669"/>
    <property type="project" value="InterPro"/>
</dbReference>
<evidence type="ECO:0000313" key="2">
    <source>
        <dbReference type="EMBL" id="KAK2707240.1"/>
    </source>
</evidence>
<proteinExistence type="predicted"/>
<reference evidence="2" key="1">
    <citation type="submission" date="2023-07" db="EMBL/GenBank/DDBJ databases">
        <title>Chromosome-level genome assembly of Artemia franciscana.</title>
        <authorList>
            <person name="Jo E."/>
        </authorList>
    </citation>
    <scope>NUCLEOTIDE SEQUENCE</scope>
    <source>
        <tissue evidence="2">Whole body</tissue>
    </source>
</reference>
<accession>A0AA88HDT9</accession>
<dbReference type="GO" id="GO:0007508">
    <property type="term" value="P:larval heart development"/>
    <property type="evidence" value="ECO:0007669"/>
    <property type="project" value="TreeGrafter"/>
</dbReference>
<comment type="caution">
    <text evidence="2">The sequence shown here is derived from an EMBL/GenBank/DDBJ whole genome shotgun (WGS) entry which is preliminary data.</text>
</comment>
<name>A0AA88HDT9_ARTSF</name>
<dbReference type="PANTHER" id="PTHR33395">
    <property type="entry name" value="TRANSCRIPTASE, PUTATIVE-RELATED-RELATED"/>
    <property type="match status" value="1"/>
</dbReference>
<dbReference type="Pfam" id="PF14529">
    <property type="entry name" value="Exo_endo_phos_2"/>
    <property type="match status" value="1"/>
</dbReference>
<dbReference type="Proteomes" id="UP001187531">
    <property type="component" value="Unassembled WGS sequence"/>
</dbReference>
<dbReference type="InterPro" id="IPR036691">
    <property type="entry name" value="Endo/exonu/phosph_ase_sf"/>
</dbReference>
<protein>
    <recommendedName>
        <fullName evidence="1">Endonuclease/exonuclease/phosphatase domain-containing protein</fullName>
    </recommendedName>
</protein>